<protein>
    <submittedName>
        <fullName evidence="1">Uncharacterized protein</fullName>
    </submittedName>
</protein>
<proteinExistence type="predicted"/>
<organism evidence="1 2">
    <name type="scientific">Dictyobacter kobayashii</name>
    <dbReference type="NCBI Taxonomy" id="2014872"/>
    <lineage>
        <taxon>Bacteria</taxon>
        <taxon>Bacillati</taxon>
        <taxon>Chloroflexota</taxon>
        <taxon>Ktedonobacteria</taxon>
        <taxon>Ktedonobacterales</taxon>
        <taxon>Dictyobacteraceae</taxon>
        <taxon>Dictyobacter</taxon>
    </lineage>
</organism>
<dbReference type="AlphaFoldDB" id="A0A402AF03"/>
<dbReference type="RefSeq" id="WP_126549316.1">
    <property type="nucleotide sequence ID" value="NZ_BIFS01000001.1"/>
</dbReference>
<keyword evidence="2" id="KW-1185">Reference proteome</keyword>
<accession>A0A402AF03</accession>
<gene>
    <name evidence="1" type="ORF">KDK_14660</name>
</gene>
<dbReference type="OrthoDB" id="164950at2"/>
<evidence type="ECO:0000313" key="1">
    <source>
        <dbReference type="EMBL" id="GCE17666.1"/>
    </source>
</evidence>
<comment type="caution">
    <text evidence="1">The sequence shown here is derived from an EMBL/GenBank/DDBJ whole genome shotgun (WGS) entry which is preliminary data.</text>
</comment>
<name>A0A402AF03_9CHLR</name>
<dbReference type="Proteomes" id="UP000287188">
    <property type="component" value="Unassembled WGS sequence"/>
</dbReference>
<reference evidence="2" key="1">
    <citation type="submission" date="2018-12" db="EMBL/GenBank/DDBJ databases">
        <title>Tengunoibacter tsumagoiensis gen. nov., sp. nov., Dictyobacter kobayashii sp. nov., D. alpinus sp. nov., and D. joshuensis sp. nov. and description of Dictyobacteraceae fam. nov. within the order Ktedonobacterales isolated from Tengu-no-mugimeshi.</title>
        <authorList>
            <person name="Wang C.M."/>
            <person name="Zheng Y."/>
            <person name="Sakai Y."/>
            <person name="Toyoda A."/>
            <person name="Minakuchi Y."/>
            <person name="Abe K."/>
            <person name="Yokota A."/>
            <person name="Yabe S."/>
        </authorList>
    </citation>
    <scope>NUCLEOTIDE SEQUENCE [LARGE SCALE GENOMIC DNA]</scope>
    <source>
        <strain evidence="2">Uno11</strain>
    </source>
</reference>
<dbReference type="EMBL" id="BIFS01000001">
    <property type="protein sequence ID" value="GCE17666.1"/>
    <property type="molecule type" value="Genomic_DNA"/>
</dbReference>
<sequence>MVDREYILKLLYAAFIDIRVASHSEDNQTCFVISDVFHTIPLQLNRADKGEIEYADIIKSINQKCEERKCTRWLDNAKENIARLP</sequence>
<evidence type="ECO:0000313" key="2">
    <source>
        <dbReference type="Proteomes" id="UP000287188"/>
    </source>
</evidence>